<reference evidence="2" key="1">
    <citation type="submission" date="2022-10" db="EMBL/GenBank/DDBJ databases">
        <title>Mechanism of multi-heavy metal repair in Cytobacillus Firmus M7.</title>
        <authorList>
            <person name="Li X."/>
            <person name="Yu C."/>
        </authorList>
    </citation>
    <scope>NUCLEOTIDE SEQUENCE</scope>
    <source>
        <strain evidence="2">M7</strain>
    </source>
</reference>
<name>A0AA46P2D1_CYTFI</name>
<dbReference type="RefSeq" id="WP_263599691.1">
    <property type="nucleotide sequence ID" value="NZ_CP107027.1"/>
</dbReference>
<dbReference type="EMBL" id="CP107027">
    <property type="protein sequence ID" value="UYG95702.1"/>
    <property type="molecule type" value="Genomic_DNA"/>
</dbReference>
<organism evidence="2 3">
    <name type="scientific">Cytobacillus firmus</name>
    <name type="common">Bacillus firmus</name>
    <dbReference type="NCBI Taxonomy" id="1399"/>
    <lineage>
        <taxon>Bacteria</taxon>
        <taxon>Bacillati</taxon>
        <taxon>Bacillota</taxon>
        <taxon>Bacilli</taxon>
        <taxon>Bacillales</taxon>
        <taxon>Bacillaceae</taxon>
        <taxon>Cytobacillus</taxon>
    </lineage>
</organism>
<feature type="signal peptide" evidence="1">
    <location>
        <begin position="1"/>
        <end position="28"/>
    </location>
</feature>
<gene>
    <name evidence="2" type="ORF">OD459_01350</name>
</gene>
<keyword evidence="1" id="KW-0732">Signal</keyword>
<dbReference type="Proteomes" id="UP001163104">
    <property type="component" value="Chromosome"/>
</dbReference>
<feature type="chain" id="PRO_5041200008" evidence="1">
    <location>
        <begin position="29"/>
        <end position="108"/>
    </location>
</feature>
<accession>A0AA46P2D1</accession>
<evidence type="ECO:0000313" key="2">
    <source>
        <dbReference type="EMBL" id="UYG95702.1"/>
    </source>
</evidence>
<evidence type="ECO:0000256" key="1">
    <source>
        <dbReference type="SAM" id="SignalP"/>
    </source>
</evidence>
<dbReference type="AlphaFoldDB" id="A0AA46P2D1"/>
<proteinExistence type="predicted"/>
<sequence length="108" mass="11877">MKVKKGVPYKVLASALAAAMLFGATVSAQGAQDDEIKAPSVEDIVKQGQKIFLDQQYQAEANAVDKLGYKDLKEKGLTKPYEPNEVLRVIVEVEQPADIEKTKQSKKK</sequence>
<evidence type="ECO:0000313" key="3">
    <source>
        <dbReference type="Proteomes" id="UP001163104"/>
    </source>
</evidence>
<protein>
    <submittedName>
        <fullName evidence="2">Uncharacterized protein</fullName>
    </submittedName>
</protein>